<protein>
    <submittedName>
        <fullName evidence="2">Uncharacterized protein</fullName>
    </submittedName>
</protein>
<dbReference type="AlphaFoldDB" id="A0A9P6PLQ3"/>
<organism evidence="2 3">
    <name type="scientific">Mortierella polycephala</name>
    <dbReference type="NCBI Taxonomy" id="41804"/>
    <lineage>
        <taxon>Eukaryota</taxon>
        <taxon>Fungi</taxon>
        <taxon>Fungi incertae sedis</taxon>
        <taxon>Mucoromycota</taxon>
        <taxon>Mortierellomycotina</taxon>
        <taxon>Mortierellomycetes</taxon>
        <taxon>Mortierellales</taxon>
        <taxon>Mortierellaceae</taxon>
        <taxon>Mortierella</taxon>
    </lineage>
</organism>
<feature type="region of interest" description="Disordered" evidence="1">
    <location>
        <begin position="145"/>
        <end position="189"/>
    </location>
</feature>
<sequence length="230" mass="26621">MKRIGLQRSFRALRSSSYPKAKETAVRLTPKAKIYDKIALDFNAQFDYVLIDARQIKNKIAKMRTQFKLANAKRNELGFGSTDEEQWKKLIMDICPFYFELEESWPTSWGNAPTQYIDSLSNLDDPFIAEDDGEPGEWIDVAEGGVEQPEAEEEEEEEESLIRCSRVQPPGKTTQRQHTSKPAAYRKRPRQLEQLEQLEQEQEELQELLPSTSKKLKKSKEAVQKSGRKH</sequence>
<evidence type="ECO:0000313" key="3">
    <source>
        <dbReference type="Proteomes" id="UP000726737"/>
    </source>
</evidence>
<name>A0A9P6PLQ3_9FUNG</name>
<feature type="compositionally biased region" description="Acidic residues" evidence="1">
    <location>
        <begin position="149"/>
        <end position="159"/>
    </location>
</feature>
<reference evidence="2" key="1">
    <citation type="journal article" date="2020" name="Fungal Divers.">
        <title>Resolving the Mortierellaceae phylogeny through synthesis of multi-gene phylogenetics and phylogenomics.</title>
        <authorList>
            <person name="Vandepol N."/>
            <person name="Liber J."/>
            <person name="Desiro A."/>
            <person name="Na H."/>
            <person name="Kennedy M."/>
            <person name="Barry K."/>
            <person name="Grigoriev I.V."/>
            <person name="Miller A.N."/>
            <person name="O'Donnell K."/>
            <person name="Stajich J.E."/>
            <person name="Bonito G."/>
        </authorList>
    </citation>
    <scope>NUCLEOTIDE SEQUENCE</scope>
    <source>
        <strain evidence="2">KOD948</strain>
    </source>
</reference>
<feature type="region of interest" description="Disordered" evidence="1">
    <location>
        <begin position="201"/>
        <end position="230"/>
    </location>
</feature>
<dbReference type="EMBL" id="JAAAJA010001079">
    <property type="protein sequence ID" value="KAG0248170.1"/>
    <property type="molecule type" value="Genomic_DNA"/>
</dbReference>
<comment type="caution">
    <text evidence="2">The sequence shown here is derived from an EMBL/GenBank/DDBJ whole genome shotgun (WGS) entry which is preliminary data.</text>
</comment>
<evidence type="ECO:0000256" key="1">
    <source>
        <dbReference type="SAM" id="MobiDB-lite"/>
    </source>
</evidence>
<keyword evidence="3" id="KW-1185">Reference proteome</keyword>
<evidence type="ECO:0000313" key="2">
    <source>
        <dbReference type="EMBL" id="KAG0248170.1"/>
    </source>
</evidence>
<dbReference type="Proteomes" id="UP000726737">
    <property type="component" value="Unassembled WGS sequence"/>
</dbReference>
<accession>A0A9P6PLQ3</accession>
<gene>
    <name evidence="2" type="ORF">BG011_000384</name>
</gene>
<proteinExistence type="predicted"/>
<dbReference type="OrthoDB" id="2448377at2759"/>